<feature type="region of interest" description="Disordered" evidence="1">
    <location>
        <begin position="61"/>
        <end position="90"/>
    </location>
</feature>
<evidence type="ECO:0000313" key="4">
    <source>
        <dbReference type="Proteomes" id="UP000309038"/>
    </source>
</evidence>
<dbReference type="Proteomes" id="UP000309038">
    <property type="component" value="Unassembled WGS sequence"/>
</dbReference>
<organism evidence="3 4">
    <name type="scientific">Hermanssonia centrifuga</name>
    <dbReference type="NCBI Taxonomy" id="98765"/>
    <lineage>
        <taxon>Eukaryota</taxon>
        <taxon>Fungi</taxon>
        <taxon>Dikarya</taxon>
        <taxon>Basidiomycota</taxon>
        <taxon>Agaricomycotina</taxon>
        <taxon>Agaricomycetes</taxon>
        <taxon>Polyporales</taxon>
        <taxon>Meruliaceae</taxon>
        <taxon>Hermanssonia</taxon>
    </lineage>
</organism>
<name>A0A4S4KS24_9APHY</name>
<feature type="domain" description="Fungal-type protein kinase" evidence="2">
    <location>
        <begin position="113"/>
        <end position="281"/>
    </location>
</feature>
<feature type="compositionally biased region" description="Polar residues" evidence="1">
    <location>
        <begin position="61"/>
        <end position="72"/>
    </location>
</feature>
<dbReference type="AlphaFoldDB" id="A0A4S4KS24"/>
<evidence type="ECO:0000313" key="3">
    <source>
        <dbReference type="EMBL" id="THH01091.1"/>
    </source>
</evidence>
<reference evidence="3 4" key="1">
    <citation type="submission" date="2019-02" db="EMBL/GenBank/DDBJ databases">
        <title>Genome sequencing of the rare red list fungi Phlebia centrifuga.</title>
        <authorList>
            <person name="Buettner E."/>
            <person name="Kellner H."/>
        </authorList>
    </citation>
    <scope>NUCLEOTIDE SEQUENCE [LARGE SCALE GENOMIC DNA]</scope>
    <source>
        <strain evidence="3 4">DSM 108282</strain>
    </source>
</reference>
<keyword evidence="4" id="KW-1185">Reference proteome</keyword>
<dbReference type="PANTHER" id="PTHR38248">
    <property type="entry name" value="FUNK1 6"/>
    <property type="match status" value="1"/>
</dbReference>
<dbReference type="Pfam" id="PF17667">
    <property type="entry name" value="Pkinase_fungal"/>
    <property type="match status" value="2"/>
</dbReference>
<feature type="compositionally biased region" description="Polar residues" evidence="1">
    <location>
        <begin position="409"/>
        <end position="425"/>
    </location>
</feature>
<dbReference type="EMBL" id="SGPJ01000032">
    <property type="protein sequence ID" value="THH01091.1"/>
    <property type="molecule type" value="Genomic_DNA"/>
</dbReference>
<dbReference type="InterPro" id="IPR011009">
    <property type="entry name" value="Kinase-like_dom_sf"/>
</dbReference>
<feature type="compositionally biased region" description="Basic and acidic residues" evidence="1">
    <location>
        <begin position="399"/>
        <end position="408"/>
    </location>
</feature>
<dbReference type="InterPro" id="IPR040976">
    <property type="entry name" value="Pkinase_fungal"/>
</dbReference>
<evidence type="ECO:0000259" key="2">
    <source>
        <dbReference type="Pfam" id="PF17667"/>
    </source>
</evidence>
<proteinExistence type="predicted"/>
<feature type="domain" description="Fungal-type protein kinase" evidence="2">
    <location>
        <begin position="391"/>
        <end position="578"/>
    </location>
</feature>
<sequence>MLKMEGSHISTISKAVAQHIKTTKGLSPTTRIEYTPHECSVPEVPSYAWFPNVRSTLIESQTIDQRQRQSGSVEPAAYESMAPESGQPQVPQAVALEKARLNTRDDGKYERGEEQKTGMNLSDVAAVGEVKRGEGQTDRRDNELKICGGATELLYNDPCRRFVNGFTIERRRMRLWRFERTHVCVSKEFSFHRAPRSFLRFLLYLLFSSPRDLGFDPNVRRYFERVPEETDPSSGASSDRYEIAYRYQVGNRYFLTQGPPISDQAAYWVVSQATRVWRVREMYFPDPSNEHEYSLGEPMALKDAYLLEDAVLDSGIKEQIMASLRDAGADDKDAARYFMEYEIDEVALLPNENETGLEDDLTSDMVTNKPASYTPKVETPDIEVAPASSLRDSQRTSTSHKDASHPDPSDSTEATQWTDRSATQETLPRRYRRKHVRTIFKHVCQSMYELSDWDTFVQCMRHLIKGLDYMLRAGWVHRDISGGNCLWDPASRQGKLADLEFARPYKHESLLPHEARTGTPAFMAVEYQRRKYLYSAVGTISADDIFTLSPKGESVQRLTFTYNFYHDLESLIWLYAWAVYFRPPLLRVPPSSGTEELLRREGHQLFACGIEGNFERWTAVSDGLRCNRLIAVVIHTTVYGPTSGCRFLIGGMQTIRHLAQRYYDIQSLPTNDSLRNGTAIWSADHFTYDVYEKFDELLGKVADLIKEFNTPEFTKSIVDTIVDAREVAGVFDKATAEGARERSTWRNDGVSVIAKVIWGVLGVAPETS</sequence>
<feature type="region of interest" description="Disordered" evidence="1">
    <location>
        <begin position="350"/>
        <end position="425"/>
    </location>
</feature>
<accession>A0A4S4KS24</accession>
<comment type="caution">
    <text evidence="3">The sequence shown here is derived from an EMBL/GenBank/DDBJ whole genome shotgun (WGS) entry which is preliminary data.</text>
</comment>
<dbReference type="Gene3D" id="1.10.510.10">
    <property type="entry name" value="Transferase(Phosphotransferase) domain 1"/>
    <property type="match status" value="1"/>
</dbReference>
<protein>
    <recommendedName>
        <fullName evidence="2">Fungal-type protein kinase domain-containing protein</fullName>
    </recommendedName>
</protein>
<evidence type="ECO:0000256" key="1">
    <source>
        <dbReference type="SAM" id="MobiDB-lite"/>
    </source>
</evidence>
<dbReference type="SUPFAM" id="SSF56112">
    <property type="entry name" value="Protein kinase-like (PK-like)"/>
    <property type="match status" value="1"/>
</dbReference>
<dbReference type="PANTHER" id="PTHR38248:SF2">
    <property type="entry name" value="FUNK1 11"/>
    <property type="match status" value="1"/>
</dbReference>
<gene>
    <name evidence="3" type="ORF">EW026_g1551</name>
</gene>